<accession>A0A927IK72</accession>
<keyword evidence="1" id="KW-1133">Transmembrane helix</keyword>
<reference evidence="2" key="1">
    <citation type="submission" date="2020-09" db="EMBL/GenBank/DDBJ databases">
        <title>Pelagicoccus enzymogenes sp. nov. with an EPS production, isolated from marine sediment.</title>
        <authorList>
            <person name="Feng X."/>
        </authorList>
    </citation>
    <scope>NUCLEOTIDE SEQUENCE</scope>
    <source>
        <strain evidence="2">NFK12</strain>
    </source>
</reference>
<proteinExistence type="predicted"/>
<sequence>MSEPNLEANETTPKEDKSKVSTKLLVALVIVGTLRLAVAIATAPSSRPDYQIGYVIGAVVFFPAIVMALIAISKSMRNSRAQSIVLLTVWGLTLFISLPRIGEAIDQRSDQEALEKTSTEIQKLKLQLLDTDEPREIVRIQEELAGLLDSTSESLSPSQRRSSEVTNEFMKPIILRARDYALQMAEFTESPKSDYTTVESQEDIEERIKILNTLTNSVINIIDDYDTIETDFEDHLAKSGLSERVAGSIYEGFETTIQKQKRLVLGINEYELELIDGLKKIFLVINENWEHRAVFDDGTYTYGEEAYDEIQSLLLSFDDIVGEQEKLRTQLLSGNSAKTRGE</sequence>
<protein>
    <recommendedName>
        <fullName evidence="4">5-bromo-4-chloroindolyl phosphate hydrolysis protein</fullName>
    </recommendedName>
</protein>
<feature type="transmembrane region" description="Helical" evidence="1">
    <location>
        <begin position="84"/>
        <end position="102"/>
    </location>
</feature>
<keyword evidence="1" id="KW-0812">Transmembrane</keyword>
<dbReference type="Proteomes" id="UP000622317">
    <property type="component" value="Unassembled WGS sequence"/>
</dbReference>
<name>A0A927IK72_9BACT</name>
<keyword evidence="1" id="KW-0472">Membrane</keyword>
<evidence type="ECO:0000256" key="1">
    <source>
        <dbReference type="SAM" id="Phobius"/>
    </source>
</evidence>
<organism evidence="2 3">
    <name type="scientific">Pelagicoccus enzymogenes</name>
    <dbReference type="NCBI Taxonomy" id="2773457"/>
    <lineage>
        <taxon>Bacteria</taxon>
        <taxon>Pseudomonadati</taxon>
        <taxon>Verrucomicrobiota</taxon>
        <taxon>Opitutia</taxon>
        <taxon>Puniceicoccales</taxon>
        <taxon>Pelagicoccaceae</taxon>
        <taxon>Pelagicoccus</taxon>
    </lineage>
</organism>
<dbReference type="EMBL" id="JACYFG010000060">
    <property type="protein sequence ID" value="MBD5782310.1"/>
    <property type="molecule type" value="Genomic_DNA"/>
</dbReference>
<feature type="transmembrane region" description="Helical" evidence="1">
    <location>
        <begin position="24"/>
        <end position="46"/>
    </location>
</feature>
<dbReference type="AlphaFoldDB" id="A0A927IK72"/>
<dbReference type="RefSeq" id="WP_191619389.1">
    <property type="nucleotide sequence ID" value="NZ_JACYFG010000060.1"/>
</dbReference>
<evidence type="ECO:0008006" key="4">
    <source>
        <dbReference type="Google" id="ProtNLM"/>
    </source>
</evidence>
<evidence type="ECO:0000313" key="2">
    <source>
        <dbReference type="EMBL" id="MBD5782310.1"/>
    </source>
</evidence>
<keyword evidence="3" id="KW-1185">Reference proteome</keyword>
<comment type="caution">
    <text evidence="2">The sequence shown here is derived from an EMBL/GenBank/DDBJ whole genome shotgun (WGS) entry which is preliminary data.</text>
</comment>
<gene>
    <name evidence="2" type="ORF">IEN85_22615</name>
</gene>
<feature type="transmembrane region" description="Helical" evidence="1">
    <location>
        <begin position="52"/>
        <end position="72"/>
    </location>
</feature>
<evidence type="ECO:0000313" key="3">
    <source>
        <dbReference type="Proteomes" id="UP000622317"/>
    </source>
</evidence>